<gene>
    <name evidence="2" type="ORF">DPMN_071350</name>
</gene>
<feature type="region of interest" description="Disordered" evidence="1">
    <location>
        <begin position="45"/>
        <end position="67"/>
    </location>
</feature>
<reference evidence="2" key="1">
    <citation type="journal article" date="2019" name="bioRxiv">
        <title>The Genome of the Zebra Mussel, Dreissena polymorpha: A Resource for Invasive Species Research.</title>
        <authorList>
            <person name="McCartney M.A."/>
            <person name="Auch B."/>
            <person name="Kono T."/>
            <person name="Mallez S."/>
            <person name="Zhang Y."/>
            <person name="Obille A."/>
            <person name="Becker A."/>
            <person name="Abrahante J.E."/>
            <person name="Garbe J."/>
            <person name="Badalamenti J.P."/>
            <person name="Herman A."/>
            <person name="Mangelson H."/>
            <person name="Liachko I."/>
            <person name="Sullivan S."/>
            <person name="Sone E.D."/>
            <person name="Koren S."/>
            <person name="Silverstein K.A.T."/>
            <person name="Beckman K.B."/>
            <person name="Gohl D.M."/>
        </authorList>
    </citation>
    <scope>NUCLEOTIDE SEQUENCE</scope>
    <source>
        <strain evidence="2">Duluth1</strain>
        <tissue evidence="2">Whole animal</tissue>
    </source>
</reference>
<proteinExistence type="predicted"/>
<evidence type="ECO:0000313" key="3">
    <source>
        <dbReference type="Proteomes" id="UP000828390"/>
    </source>
</evidence>
<keyword evidence="3" id="KW-1185">Reference proteome</keyword>
<sequence length="88" mass="9342">MFMRSVGLYEDPDCVPALSSYFFLLKAITVDAFGLVLMAGAGLTEETPPVQNGDHQPNSHAAGNGDSNRVALLGSECINHCTNRTASK</sequence>
<accession>A0A9D4BXC1</accession>
<dbReference type="AlphaFoldDB" id="A0A9D4BXC1"/>
<feature type="compositionally biased region" description="Polar residues" evidence="1">
    <location>
        <begin position="49"/>
        <end position="67"/>
    </location>
</feature>
<protein>
    <submittedName>
        <fullName evidence="2">Uncharacterized protein</fullName>
    </submittedName>
</protein>
<dbReference type="EMBL" id="JAIWYP010000014">
    <property type="protein sequence ID" value="KAH3711678.1"/>
    <property type="molecule type" value="Genomic_DNA"/>
</dbReference>
<evidence type="ECO:0000256" key="1">
    <source>
        <dbReference type="SAM" id="MobiDB-lite"/>
    </source>
</evidence>
<name>A0A9D4BXC1_DREPO</name>
<organism evidence="2 3">
    <name type="scientific">Dreissena polymorpha</name>
    <name type="common">Zebra mussel</name>
    <name type="synonym">Mytilus polymorpha</name>
    <dbReference type="NCBI Taxonomy" id="45954"/>
    <lineage>
        <taxon>Eukaryota</taxon>
        <taxon>Metazoa</taxon>
        <taxon>Spiralia</taxon>
        <taxon>Lophotrochozoa</taxon>
        <taxon>Mollusca</taxon>
        <taxon>Bivalvia</taxon>
        <taxon>Autobranchia</taxon>
        <taxon>Heteroconchia</taxon>
        <taxon>Euheterodonta</taxon>
        <taxon>Imparidentia</taxon>
        <taxon>Neoheterodontei</taxon>
        <taxon>Myida</taxon>
        <taxon>Dreissenoidea</taxon>
        <taxon>Dreissenidae</taxon>
        <taxon>Dreissena</taxon>
    </lineage>
</organism>
<evidence type="ECO:0000313" key="2">
    <source>
        <dbReference type="EMBL" id="KAH3711678.1"/>
    </source>
</evidence>
<comment type="caution">
    <text evidence="2">The sequence shown here is derived from an EMBL/GenBank/DDBJ whole genome shotgun (WGS) entry which is preliminary data.</text>
</comment>
<reference evidence="2" key="2">
    <citation type="submission" date="2020-11" db="EMBL/GenBank/DDBJ databases">
        <authorList>
            <person name="McCartney M.A."/>
            <person name="Auch B."/>
            <person name="Kono T."/>
            <person name="Mallez S."/>
            <person name="Becker A."/>
            <person name="Gohl D.M."/>
            <person name="Silverstein K.A.T."/>
            <person name="Koren S."/>
            <person name="Bechman K.B."/>
            <person name="Herman A."/>
            <person name="Abrahante J.E."/>
            <person name="Garbe J."/>
        </authorList>
    </citation>
    <scope>NUCLEOTIDE SEQUENCE</scope>
    <source>
        <strain evidence="2">Duluth1</strain>
        <tissue evidence="2">Whole animal</tissue>
    </source>
</reference>
<dbReference type="Proteomes" id="UP000828390">
    <property type="component" value="Unassembled WGS sequence"/>
</dbReference>